<keyword evidence="1" id="KW-1133">Transmembrane helix</keyword>
<dbReference type="Proteomes" id="UP000274841">
    <property type="component" value="Chromosome"/>
</dbReference>
<dbReference type="RefSeq" id="WP_046746505.1">
    <property type="nucleotide sequence ID" value="NZ_CP031422.1"/>
</dbReference>
<dbReference type="KEGG" id="moy:CVS54_00569"/>
<evidence type="ECO:0000313" key="2">
    <source>
        <dbReference type="EMBL" id="AZS39268.1"/>
    </source>
</evidence>
<proteinExistence type="predicted"/>
<gene>
    <name evidence="2" type="ORF">CVS54_00569</name>
</gene>
<evidence type="ECO:0000256" key="1">
    <source>
        <dbReference type="SAM" id="Phobius"/>
    </source>
</evidence>
<sequence>MASSNPRTVLHELSRYFEHRVDLVLDESEQGIDEITIRPLLRAWAQLLSWAEKADLTQNEARTIADAASEAKSGVDIFGRTVGHAQARALSSVRGHLDAFPPIFKDLLRQGASEELIGSLDDLINEASKEAERSIAVMTYVTQRTSQLDQAVKEASDAAIAANKSLALAEKAATKTATGALETSFKSTADRSRVTAWWFRAGTILTLGVTVVFGLIYAAGSTTESVDNWHEVIYRIAILSALAGIAAYLGRQASNYHRIATWAQAIEIQLKAFRGFINEIEDEESRQAMFVLFAKRVLEAPPDGKASNDEVTNLIQPIIDQAVKLRPTS</sequence>
<organism evidence="2 3">
    <name type="scientific">Microbacterium oxydans</name>
    <dbReference type="NCBI Taxonomy" id="82380"/>
    <lineage>
        <taxon>Bacteria</taxon>
        <taxon>Bacillati</taxon>
        <taxon>Actinomycetota</taxon>
        <taxon>Actinomycetes</taxon>
        <taxon>Micrococcales</taxon>
        <taxon>Microbacteriaceae</taxon>
        <taxon>Microbacterium</taxon>
    </lineage>
</organism>
<name>A0A3Q9J211_9MICO</name>
<keyword evidence="1" id="KW-0812">Transmembrane</keyword>
<keyword evidence="1" id="KW-0472">Membrane</keyword>
<protein>
    <submittedName>
        <fullName evidence="2">Uncharacterized protein</fullName>
    </submittedName>
</protein>
<dbReference type="EMBL" id="CP031422">
    <property type="protein sequence ID" value="AZS39268.1"/>
    <property type="molecule type" value="Genomic_DNA"/>
</dbReference>
<evidence type="ECO:0000313" key="3">
    <source>
        <dbReference type="Proteomes" id="UP000274841"/>
    </source>
</evidence>
<feature type="transmembrane region" description="Helical" evidence="1">
    <location>
        <begin position="197"/>
        <end position="220"/>
    </location>
</feature>
<accession>A0A3Q9J211</accession>
<feature type="transmembrane region" description="Helical" evidence="1">
    <location>
        <begin position="232"/>
        <end position="250"/>
    </location>
</feature>
<dbReference type="AlphaFoldDB" id="A0A3Q9J211"/>
<reference evidence="2 3" key="1">
    <citation type="submission" date="2018-08" db="EMBL/GenBank/DDBJ databases">
        <title>Microbacterium oxydans strain HG3.</title>
        <authorList>
            <person name="ORTET P."/>
        </authorList>
    </citation>
    <scope>NUCLEOTIDE SEQUENCE [LARGE SCALE GENOMIC DNA]</scope>
    <source>
        <strain evidence="2 3">HG3</strain>
    </source>
</reference>